<sequence>LFLKVNASGVQIYRCDESSNGSGMMEYNHIGANSKLYSVYDNEKNISLGYHYYLSHPLAQGARLTFSFSTVDGDTLSAIPESTVTGNKFGTAKGSSVDDIDDLLLKAVCLSGYGHASHVSYVQRRHSKGGVPPSSCEEIGKKIQVSYTAQYLFWSQDRSLNPADIPAEIRIDSENFSPVSGFYSEGQQHYRFNGSSWINFNATSFLYTSPGKEVVGRHYFLEEADANGGQPSWDLFMPAGLSKVRVTTKVVSTVTVEKDSVDWSTLEATSYGGSPHDM</sequence>
<dbReference type="PANTHER" id="PTHR35567:SF1">
    <property type="entry name" value="CONSERVED FUNGAL PROTEIN (AFU_ORTHOLOGUE AFUA_1G14230)"/>
    <property type="match status" value="1"/>
</dbReference>
<name>A0AA38CPU6_TAXCH</name>
<gene>
    <name evidence="1" type="ORF">KI387_012472</name>
</gene>
<feature type="non-terminal residue" evidence="1">
    <location>
        <position position="278"/>
    </location>
</feature>
<evidence type="ECO:0000313" key="1">
    <source>
        <dbReference type="EMBL" id="KAH9300889.1"/>
    </source>
</evidence>
<dbReference type="OMA" id="PESTVTC"/>
<dbReference type="PANTHER" id="PTHR35567">
    <property type="entry name" value="MALATE DEHYDROGENASE (AFU_ORTHOLOGUE AFUA_2G13800)"/>
    <property type="match status" value="1"/>
</dbReference>
<dbReference type="InterPro" id="IPR021851">
    <property type="entry name" value="DUF3455"/>
</dbReference>
<dbReference type="Proteomes" id="UP000824469">
    <property type="component" value="Unassembled WGS sequence"/>
</dbReference>
<evidence type="ECO:0000313" key="2">
    <source>
        <dbReference type="Proteomes" id="UP000824469"/>
    </source>
</evidence>
<dbReference type="Pfam" id="PF11937">
    <property type="entry name" value="DUF3455"/>
    <property type="match status" value="1"/>
</dbReference>
<protein>
    <submittedName>
        <fullName evidence="1">Uncharacterized protein</fullName>
    </submittedName>
</protein>
<dbReference type="AlphaFoldDB" id="A0AA38CPU6"/>
<organism evidence="1 2">
    <name type="scientific">Taxus chinensis</name>
    <name type="common">Chinese yew</name>
    <name type="synonym">Taxus wallichiana var. chinensis</name>
    <dbReference type="NCBI Taxonomy" id="29808"/>
    <lineage>
        <taxon>Eukaryota</taxon>
        <taxon>Viridiplantae</taxon>
        <taxon>Streptophyta</taxon>
        <taxon>Embryophyta</taxon>
        <taxon>Tracheophyta</taxon>
        <taxon>Spermatophyta</taxon>
        <taxon>Pinopsida</taxon>
        <taxon>Pinidae</taxon>
        <taxon>Conifers II</taxon>
        <taxon>Cupressales</taxon>
        <taxon>Taxaceae</taxon>
        <taxon>Taxus</taxon>
    </lineage>
</organism>
<reference evidence="1 2" key="1">
    <citation type="journal article" date="2021" name="Nat. Plants">
        <title>The Taxus genome provides insights into paclitaxel biosynthesis.</title>
        <authorList>
            <person name="Xiong X."/>
            <person name="Gou J."/>
            <person name="Liao Q."/>
            <person name="Li Y."/>
            <person name="Zhou Q."/>
            <person name="Bi G."/>
            <person name="Li C."/>
            <person name="Du R."/>
            <person name="Wang X."/>
            <person name="Sun T."/>
            <person name="Guo L."/>
            <person name="Liang H."/>
            <person name="Lu P."/>
            <person name="Wu Y."/>
            <person name="Zhang Z."/>
            <person name="Ro D.K."/>
            <person name="Shang Y."/>
            <person name="Huang S."/>
            <person name="Yan J."/>
        </authorList>
    </citation>
    <scope>NUCLEOTIDE SEQUENCE [LARGE SCALE GENOMIC DNA]</scope>
    <source>
        <strain evidence="1">Ta-2019</strain>
    </source>
</reference>
<comment type="caution">
    <text evidence="1">The sequence shown here is derived from an EMBL/GenBank/DDBJ whole genome shotgun (WGS) entry which is preliminary data.</text>
</comment>
<proteinExistence type="predicted"/>
<accession>A0AA38CPU6</accession>
<dbReference type="EMBL" id="JAHRHJ020000009">
    <property type="protein sequence ID" value="KAH9300889.1"/>
    <property type="molecule type" value="Genomic_DNA"/>
</dbReference>
<keyword evidence="2" id="KW-1185">Reference proteome</keyword>